<reference evidence="1 2" key="1">
    <citation type="submission" date="2017-09" db="EMBL/GenBank/DDBJ databases">
        <title>Depth-based differentiation of microbial function through sediment-hosted aquifers and enrichment of novel symbionts in the deep terrestrial subsurface.</title>
        <authorList>
            <person name="Probst A.J."/>
            <person name="Ladd B."/>
            <person name="Jarett J.K."/>
            <person name="Geller-Mcgrath D.E."/>
            <person name="Sieber C.M."/>
            <person name="Emerson J.B."/>
            <person name="Anantharaman K."/>
            <person name="Thomas B.C."/>
            <person name="Malmstrom R."/>
            <person name="Stieglmeier M."/>
            <person name="Klingl A."/>
            <person name="Woyke T."/>
            <person name="Ryan C.M."/>
            <person name="Banfield J.F."/>
        </authorList>
    </citation>
    <scope>NUCLEOTIDE SEQUENCE [LARGE SCALE GENOMIC DNA]</scope>
    <source>
        <strain evidence="1">CG11_big_fil_rev_8_21_14_0_20_36_8</strain>
    </source>
</reference>
<comment type="caution">
    <text evidence="1">The sequence shown here is derived from an EMBL/GenBank/DDBJ whole genome shotgun (WGS) entry which is preliminary data.</text>
</comment>
<dbReference type="Proteomes" id="UP000231056">
    <property type="component" value="Unassembled WGS sequence"/>
</dbReference>
<name>A0A2M6ITN0_9BACT</name>
<protein>
    <submittedName>
        <fullName evidence="1">Uncharacterized protein</fullName>
    </submittedName>
</protein>
<organism evidence="1 2">
    <name type="scientific">Candidatus Roizmanbacteria bacterium CG11_big_fil_rev_8_21_14_0_20_36_8</name>
    <dbReference type="NCBI Taxonomy" id="1974856"/>
    <lineage>
        <taxon>Bacteria</taxon>
        <taxon>Candidatus Roizmaniibacteriota</taxon>
    </lineage>
</organism>
<sequence length="78" mass="8281">MPIEFEGLMDLDSAQGFKLDGEQKTEILAQLADPESDLLVKMVQAGVVPFTAGVMVPKSGSEPLLELGPPMPLDKVLG</sequence>
<accession>A0A2M6ITN0</accession>
<evidence type="ECO:0000313" key="1">
    <source>
        <dbReference type="EMBL" id="PIQ73135.1"/>
    </source>
</evidence>
<evidence type="ECO:0000313" key="2">
    <source>
        <dbReference type="Proteomes" id="UP000231056"/>
    </source>
</evidence>
<dbReference type="AlphaFoldDB" id="A0A2M6ITN0"/>
<feature type="non-terminal residue" evidence="1">
    <location>
        <position position="78"/>
    </location>
</feature>
<proteinExistence type="predicted"/>
<dbReference type="EMBL" id="PCVM01000099">
    <property type="protein sequence ID" value="PIQ73135.1"/>
    <property type="molecule type" value="Genomic_DNA"/>
</dbReference>
<gene>
    <name evidence="1" type="ORF">COV58_04200</name>
</gene>